<protein>
    <submittedName>
        <fullName evidence="1">Uncharacterized protein</fullName>
    </submittedName>
</protein>
<dbReference type="AlphaFoldDB" id="A0A840PHD2"/>
<accession>A0A840PHD2</accession>
<dbReference type="Proteomes" id="UP000578449">
    <property type="component" value="Unassembled WGS sequence"/>
</dbReference>
<keyword evidence="2" id="KW-1185">Reference proteome</keyword>
<reference evidence="1 2" key="1">
    <citation type="submission" date="2020-08" db="EMBL/GenBank/DDBJ databases">
        <title>Genomic Encyclopedia of Type Strains, Phase IV (KMG-IV): sequencing the most valuable type-strain genomes for metagenomic binning, comparative biology and taxonomic classification.</title>
        <authorList>
            <person name="Goeker M."/>
        </authorList>
    </citation>
    <scope>NUCLEOTIDE SEQUENCE [LARGE SCALE GENOMIC DNA]</scope>
    <source>
        <strain evidence="1 2">DSM 45615</strain>
    </source>
</reference>
<name>A0A840PHD2_9ACTN</name>
<evidence type="ECO:0000313" key="1">
    <source>
        <dbReference type="EMBL" id="MBB5137231.1"/>
    </source>
</evidence>
<dbReference type="EMBL" id="JACHGN010000017">
    <property type="protein sequence ID" value="MBB5137231.1"/>
    <property type="molecule type" value="Genomic_DNA"/>
</dbReference>
<gene>
    <name evidence="1" type="ORF">HNP84_006983</name>
</gene>
<sequence>MDVRSDNEAGLVALAPVGVDRDLNKVLVVLAEDQRDDGLGLGRIVFRIGGKHLIADLDIFDGLACAIRHEYVGAGYEALAANATTVPV</sequence>
<comment type="caution">
    <text evidence="1">The sequence shown here is derived from an EMBL/GenBank/DDBJ whole genome shotgun (WGS) entry which is preliminary data.</text>
</comment>
<proteinExistence type="predicted"/>
<evidence type="ECO:0000313" key="2">
    <source>
        <dbReference type="Proteomes" id="UP000578449"/>
    </source>
</evidence>
<organism evidence="1 2">
    <name type="scientific">Thermocatellispora tengchongensis</name>
    <dbReference type="NCBI Taxonomy" id="1073253"/>
    <lineage>
        <taxon>Bacteria</taxon>
        <taxon>Bacillati</taxon>
        <taxon>Actinomycetota</taxon>
        <taxon>Actinomycetes</taxon>
        <taxon>Streptosporangiales</taxon>
        <taxon>Streptosporangiaceae</taxon>
        <taxon>Thermocatellispora</taxon>
    </lineage>
</organism>